<dbReference type="HOGENOM" id="CLU_1917214_0_0_1"/>
<organism evidence="1 2">
    <name type="scientific">Galerina marginata (strain CBS 339.88)</name>
    <dbReference type="NCBI Taxonomy" id="685588"/>
    <lineage>
        <taxon>Eukaryota</taxon>
        <taxon>Fungi</taxon>
        <taxon>Dikarya</taxon>
        <taxon>Basidiomycota</taxon>
        <taxon>Agaricomycotina</taxon>
        <taxon>Agaricomycetes</taxon>
        <taxon>Agaricomycetidae</taxon>
        <taxon>Agaricales</taxon>
        <taxon>Agaricineae</taxon>
        <taxon>Strophariaceae</taxon>
        <taxon>Galerina</taxon>
    </lineage>
</organism>
<protein>
    <submittedName>
        <fullName evidence="1">Uncharacterized protein</fullName>
    </submittedName>
</protein>
<proteinExistence type="predicted"/>
<gene>
    <name evidence="1" type="ORF">GALMADRAFT_144631</name>
</gene>
<evidence type="ECO:0000313" key="2">
    <source>
        <dbReference type="Proteomes" id="UP000027222"/>
    </source>
</evidence>
<reference evidence="2" key="1">
    <citation type="journal article" date="2014" name="Proc. Natl. Acad. Sci. U.S.A.">
        <title>Extensive sampling of basidiomycete genomes demonstrates inadequacy of the white-rot/brown-rot paradigm for wood decay fungi.</title>
        <authorList>
            <person name="Riley R."/>
            <person name="Salamov A.A."/>
            <person name="Brown D.W."/>
            <person name="Nagy L.G."/>
            <person name="Floudas D."/>
            <person name="Held B.W."/>
            <person name="Levasseur A."/>
            <person name="Lombard V."/>
            <person name="Morin E."/>
            <person name="Otillar R."/>
            <person name="Lindquist E.A."/>
            <person name="Sun H."/>
            <person name="LaButti K.M."/>
            <person name="Schmutz J."/>
            <person name="Jabbour D."/>
            <person name="Luo H."/>
            <person name="Baker S.E."/>
            <person name="Pisabarro A.G."/>
            <person name="Walton J.D."/>
            <person name="Blanchette R.A."/>
            <person name="Henrissat B."/>
            <person name="Martin F."/>
            <person name="Cullen D."/>
            <person name="Hibbett D.S."/>
            <person name="Grigoriev I.V."/>
        </authorList>
    </citation>
    <scope>NUCLEOTIDE SEQUENCE [LARGE SCALE GENOMIC DNA]</scope>
    <source>
        <strain evidence="2">CBS 339.88</strain>
    </source>
</reference>
<keyword evidence="2" id="KW-1185">Reference proteome</keyword>
<dbReference type="Proteomes" id="UP000027222">
    <property type="component" value="Unassembled WGS sequence"/>
</dbReference>
<name>A0A067SJX3_GALM3</name>
<accession>A0A067SJX3</accession>
<dbReference type="EMBL" id="KL142397">
    <property type="protein sequence ID" value="KDR70317.1"/>
    <property type="molecule type" value="Genomic_DNA"/>
</dbReference>
<dbReference type="AlphaFoldDB" id="A0A067SJX3"/>
<evidence type="ECO:0000313" key="1">
    <source>
        <dbReference type="EMBL" id="KDR70317.1"/>
    </source>
</evidence>
<sequence>MTATTIVAGMGVGKRHIVGAREERVEASSANAKASSFTPSDSDALNIGTEMVLMMEGGVDAFRSDQERIGWPADEEGDANVDDSGVERDGSALFRRLNYALRKLWWSRWLKLVLFCCQPLLDDILLHPPRTL</sequence>